<evidence type="ECO:0000259" key="8">
    <source>
        <dbReference type="PROSITE" id="PS50850"/>
    </source>
</evidence>
<feature type="transmembrane region" description="Helical" evidence="7">
    <location>
        <begin position="281"/>
        <end position="300"/>
    </location>
</feature>
<proteinExistence type="predicted"/>
<dbReference type="PROSITE" id="PS50850">
    <property type="entry name" value="MFS"/>
    <property type="match status" value="1"/>
</dbReference>
<dbReference type="InterPro" id="IPR020846">
    <property type="entry name" value="MFS_dom"/>
</dbReference>
<dbReference type="EMBL" id="BAAAVV010000002">
    <property type="protein sequence ID" value="GAA3160539.1"/>
    <property type="molecule type" value="Genomic_DNA"/>
</dbReference>
<dbReference type="InterPro" id="IPR050171">
    <property type="entry name" value="MFS_Transporters"/>
</dbReference>
<feature type="transmembrane region" description="Helical" evidence="7">
    <location>
        <begin position="139"/>
        <end position="160"/>
    </location>
</feature>
<dbReference type="PANTHER" id="PTHR23517:SF3">
    <property type="entry name" value="INTEGRAL MEMBRANE TRANSPORT PROTEIN"/>
    <property type="match status" value="1"/>
</dbReference>
<comment type="subcellular location">
    <subcellularLocation>
        <location evidence="1">Cell membrane</location>
        <topology evidence="1">Multi-pass membrane protein</topology>
    </subcellularLocation>
</comment>
<organism evidence="9 10">
    <name type="scientific">Blastococcus jejuensis</name>
    <dbReference type="NCBI Taxonomy" id="351224"/>
    <lineage>
        <taxon>Bacteria</taxon>
        <taxon>Bacillati</taxon>
        <taxon>Actinomycetota</taxon>
        <taxon>Actinomycetes</taxon>
        <taxon>Geodermatophilales</taxon>
        <taxon>Geodermatophilaceae</taxon>
        <taxon>Blastococcus</taxon>
    </lineage>
</organism>
<feature type="transmembrane region" description="Helical" evidence="7">
    <location>
        <begin position="104"/>
        <end position="127"/>
    </location>
</feature>
<feature type="transmembrane region" description="Helical" evidence="7">
    <location>
        <begin position="215"/>
        <end position="239"/>
    </location>
</feature>
<evidence type="ECO:0000313" key="9">
    <source>
        <dbReference type="EMBL" id="GAA3160539.1"/>
    </source>
</evidence>
<feature type="transmembrane region" description="Helical" evidence="7">
    <location>
        <begin position="79"/>
        <end position="98"/>
    </location>
</feature>
<dbReference type="Gene3D" id="1.20.1250.20">
    <property type="entry name" value="MFS general substrate transporter like domains"/>
    <property type="match status" value="1"/>
</dbReference>
<evidence type="ECO:0000313" key="10">
    <source>
        <dbReference type="Proteomes" id="UP001499924"/>
    </source>
</evidence>
<comment type="caution">
    <text evidence="9">The sequence shown here is derived from an EMBL/GenBank/DDBJ whole genome shotgun (WGS) entry which is preliminary data.</text>
</comment>
<feature type="transmembrane region" description="Helical" evidence="7">
    <location>
        <begin position="245"/>
        <end position="269"/>
    </location>
</feature>
<keyword evidence="5 7" id="KW-1133">Transmembrane helix</keyword>
<keyword evidence="4 7" id="KW-0812">Transmembrane</keyword>
<feature type="domain" description="Major facilitator superfamily (MFS) profile" evidence="8">
    <location>
        <begin position="13"/>
        <end position="393"/>
    </location>
</feature>
<gene>
    <name evidence="9" type="ORF">GCM10010531_10090</name>
</gene>
<keyword evidence="3" id="KW-1003">Cell membrane</keyword>
<dbReference type="Pfam" id="PF00083">
    <property type="entry name" value="Sugar_tr"/>
    <property type="match status" value="1"/>
</dbReference>
<accession>A0ABP6NX45</accession>
<evidence type="ECO:0000256" key="2">
    <source>
        <dbReference type="ARBA" id="ARBA00022448"/>
    </source>
</evidence>
<reference evidence="10" key="1">
    <citation type="journal article" date="2019" name="Int. J. Syst. Evol. Microbiol.">
        <title>The Global Catalogue of Microorganisms (GCM) 10K type strain sequencing project: providing services to taxonomists for standard genome sequencing and annotation.</title>
        <authorList>
            <consortium name="The Broad Institute Genomics Platform"/>
            <consortium name="The Broad Institute Genome Sequencing Center for Infectious Disease"/>
            <person name="Wu L."/>
            <person name="Ma J."/>
        </authorList>
    </citation>
    <scope>NUCLEOTIDE SEQUENCE [LARGE SCALE GENOMIC DNA]</scope>
    <source>
        <strain evidence="10">JCM 15614</strain>
    </source>
</reference>
<dbReference type="Pfam" id="PF07690">
    <property type="entry name" value="MFS_1"/>
    <property type="match status" value="1"/>
</dbReference>
<dbReference type="Proteomes" id="UP001499924">
    <property type="component" value="Unassembled WGS sequence"/>
</dbReference>
<feature type="transmembrane region" description="Helical" evidence="7">
    <location>
        <begin position="46"/>
        <end position="67"/>
    </location>
</feature>
<dbReference type="InterPro" id="IPR011701">
    <property type="entry name" value="MFS"/>
</dbReference>
<dbReference type="SUPFAM" id="SSF103473">
    <property type="entry name" value="MFS general substrate transporter"/>
    <property type="match status" value="1"/>
</dbReference>
<dbReference type="PANTHER" id="PTHR23517">
    <property type="entry name" value="RESISTANCE PROTEIN MDTM, PUTATIVE-RELATED-RELATED"/>
    <property type="match status" value="1"/>
</dbReference>
<evidence type="ECO:0000256" key="4">
    <source>
        <dbReference type="ARBA" id="ARBA00022692"/>
    </source>
</evidence>
<evidence type="ECO:0000256" key="5">
    <source>
        <dbReference type="ARBA" id="ARBA00022989"/>
    </source>
</evidence>
<evidence type="ECO:0000256" key="3">
    <source>
        <dbReference type="ARBA" id="ARBA00022475"/>
    </source>
</evidence>
<evidence type="ECO:0000256" key="1">
    <source>
        <dbReference type="ARBA" id="ARBA00004651"/>
    </source>
</evidence>
<evidence type="ECO:0000256" key="6">
    <source>
        <dbReference type="ARBA" id="ARBA00023136"/>
    </source>
</evidence>
<keyword evidence="6 7" id="KW-0472">Membrane</keyword>
<feature type="transmembrane region" description="Helical" evidence="7">
    <location>
        <begin position="172"/>
        <end position="194"/>
    </location>
</feature>
<feature type="transmembrane region" description="Helical" evidence="7">
    <location>
        <begin position="352"/>
        <end position="381"/>
    </location>
</feature>
<name>A0ABP6NX45_9ACTN</name>
<dbReference type="InterPro" id="IPR036259">
    <property type="entry name" value="MFS_trans_sf"/>
</dbReference>
<sequence>MTGMLGRPGGRRLLGLLLLHSALTQVVTFVLRPTSAYRAIELDVPAAWLGALTASFAVVPLLLAVPSGQATDRFGERRVMLVGSVLVALSGVVFLTQLGGAAGLVLGSVVLGTGHLFSVVGQQAAVANTAGPGRFDTAFGYYTFAASLGQAIGPALITLLGGSSALPDTRPIFAVATVLGVLLIACTAVLRIPAGEHAGRAAETGGMKTLLRLPGLVRALVISCVVLSAVDITLVYLPALGADRGLAAGLVGVLLTLRAVASMTSRFFLGRLVAWVGRRRLMIVSVALSAAAMAAVAVPMPPAATAVLVVLLGLGLGVGQPLTMSWLAEVAPAGLRGRAMSLRLTGNRLGQVLIPSAVGLVAAGVGAAGVLWATAAALALAGTAARRLATDGPAGT</sequence>
<dbReference type="InterPro" id="IPR005828">
    <property type="entry name" value="MFS_sugar_transport-like"/>
</dbReference>
<keyword evidence="2" id="KW-0813">Transport</keyword>
<protein>
    <recommendedName>
        <fullName evidence="8">Major facilitator superfamily (MFS) profile domain-containing protein</fullName>
    </recommendedName>
</protein>
<keyword evidence="10" id="KW-1185">Reference proteome</keyword>
<feature type="transmembrane region" description="Helical" evidence="7">
    <location>
        <begin position="306"/>
        <end position="331"/>
    </location>
</feature>
<evidence type="ECO:0000256" key="7">
    <source>
        <dbReference type="SAM" id="Phobius"/>
    </source>
</evidence>